<evidence type="ECO:0000256" key="3">
    <source>
        <dbReference type="ARBA" id="ARBA00009677"/>
    </source>
</evidence>
<evidence type="ECO:0000256" key="5">
    <source>
        <dbReference type="ARBA" id="ARBA00022525"/>
    </source>
</evidence>
<evidence type="ECO:0000256" key="1">
    <source>
        <dbReference type="ARBA" id="ARBA00004365"/>
    </source>
</evidence>
<comment type="subcellular location">
    <subcellularLocation>
        <location evidence="1">Bacterial flagellum</location>
    </subcellularLocation>
    <subcellularLocation>
        <location evidence="2">Secreted</location>
    </subcellularLocation>
</comment>
<dbReference type="GO" id="GO:0009424">
    <property type="term" value="C:bacterial-type flagellum hook"/>
    <property type="evidence" value="ECO:0007669"/>
    <property type="project" value="InterPro"/>
</dbReference>
<dbReference type="eggNOG" id="COG1256">
    <property type="taxonomic scope" value="Bacteria"/>
</dbReference>
<evidence type="ECO:0000256" key="7">
    <source>
        <dbReference type="SAM" id="MobiDB-lite"/>
    </source>
</evidence>
<accession>F7NNU4</accession>
<dbReference type="SUPFAM" id="SSF64518">
    <property type="entry name" value="Phase 1 flagellin"/>
    <property type="match status" value="1"/>
</dbReference>
<evidence type="ECO:0000256" key="6">
    <source>
        <dbReference type="ARBA" id="ARBA00023143"/>
    </source>
</evidence>
<gene>
    <name evidence="11" type="ORF">ALO_18927</name>
</gene>
<dbReference type="InterPro" id="IPR002371">
    <property type="entry name" value="FlgK"/>
</dbReference>
<dbReference type="Proteomes" id="UP000003240">
    <property type="component" value="Unassembled WGS sequence"/>
</dbReference>
<evidence type="ECO:0000259" key="8">
    <source>
        <dbReference type="Pfam" id="PF00460"/>
    </source>
</evidence>
<protein>
    <recommendedName>
        <fullName evidence="4">Flagellar hook-associated protein 1</fullName>
    </recommendedName>
</protein>
<dbReference type="STRING" id="1009370.ALO_18927"/>
<feature type="domain" description="Flagellar basal-body/hook protein C-terminal" evidence="9">
    <location>
        <begin position="587"/>
        <end position="625"/>
    </location>
</feature>
<evidence type="ECO:0000256" key="4">
    <source>
        <dbReference type="ARBA" id="ARBA00016244"/>
    </source>
</evidence>
<dbReference type="InterPro" id="IPR053927">
    <property type="entry name" value="FlgK_helical"/>
</dbReference>
<dbReference type="InterPro" id="IPR010930">
    <property type="entry name" value="Flg_bb/hook_C_dom"/>
</dbReference>
<keyword evidence="11" id="KW-0282">Flagellum</keyword>
<dbReference type="GO" id="GO:0005576">
    <property type="term" value="C:extracellular region"/>
    <property type="evidence" value="ECO:0007669"/>
    <property type="project" value="UniProtKB-SubCell"/>
</dbReference>
<keyword evidence="5" id="KW-0964">Secreted</keyword>
<feature type="domain" description="Flagellar hook-associated protein FlgK helical" evidence="10">
    <location>
        <begin position="99"/>
        <end position="339"/>
    </location>
</feature>
<feature type="region of interest" description="Disordered" evidence="7">
    <location>
        <begin position="399"/>
        <end position="420"/>
    </location>
</feature>
<keyword evidence="11" id="KW-0966">Cell projection</keyword>
<dbReference type="PANTHER" id="PTHR30033:SF1">
    <property type="entry name" value="FLAGELLAR HOOK-ASSOCIATED PROTEIN 1"/>
    <property type="match status" value="1"/>
</dbReference>
<dbReference type="eggNOG" id="COG4786">
    <property type="taxonomic scope" value="Bacteria"/>
</dbReference>
<evidence type="ECO:0000259" key="10">
    <source>
        <dbReference type="Pfam" id="PF22638"/>
    </source>
</evidence>
<dbReference type="Pfam" id="PF00460">
    <property type="entry name" value="Flg_bb_rod"/>
    <property type="match status" value="1"/>
</dbReference>
<sequence>MRSTFGGLGTMVRGLNTQQVALETMGHNIANANTPGYSRQRANMTTTYPQTIYGQGGTFQIGTGVSVQSVTRIRDAFTDKQMWAQLKSLGYANAKSDALARVEDVYREPTDLGLQALMDKFWSAWKTVADNPADLGGRTVLREQGVALANAIQTSAKDLDNLISDINSTIKQKVTRVNEISEEILALNKQISRIEMGDLDHANDLRDRRDLLVDELSQLTGAQVTEDAKGNYIIQAGGATLVDARNTTKLKYKEITPGLEPTDADYGFVRTTIIVDSPGPEVLANFSGGELKGLIESRDVDAKNELDNISTMSKFLLKEFNLIHRVGYGRDDSTAYNFFGAQQTAAPANDNYTDAANWAALFGTATPTDGDWIKALTVNKDLFDEVSGLDRIAAKTANSTDLSVGQSDPNSGAATVGGSYSGSQTKDFEVYIIGRDASGRVTAVEYRTRTNGGAWSGLATATATTTSDPYLFTLSDNMTIRIATDPDNTLGAAGSMAGDRYSFTVSQGYASGDNALRLAEALRSDVRDTIDSIDPAFTDFTFGTGISLNNFYKSAIGTLGVQAEEAITLVERQELVVSQVDVWRQSVSGVNMDEEMTDMIRFQKAYNAASRVVTSIDEMLDKLINSTGIVGR</sequence>
<comment type="caution">
    <text evidence="11">The sequence shown here is derived from an EMBL/GenBank/DDBJ whole genome shotgun (WGS) entry which is preliminary data.</text>
</comment>
<proteinExistence type="inferred from homology"/>
<dbReference type="GO" id="GO:0005198">
    <property type="term" value="F:structural molecule activity"/>
    <property type="evidence" value="ECO:0007669"/>
    <property type="project" value="InterPro"/>
</dbReference>
<keyword evidence="6" id="KW-0975">Bacterial flagellum</keyword>
<organism evidence="11 12">
    <name type="scientific">Acetonema longum DSM 6540</name>
    <dbReference type="NCBI Taxonomy" id="1009370"/>
    <lineage>
        <taxon>Bacteria</taxon>
        <taxon>Bacillati</taxon>
        <taxon>Bacillota</taxon>
        <taxon>Negativicutes</taxon>
        <taxon>Acetonemataceae</taxon>
        <taxon>Acetonema</taxon>
    </lineage>
</organism>
<dbReference type="InterPro" id="IPR001444">
    <property type="entry name" value="Flag_bb_rod_N"/>
</dbReference>
<evidence type="ECO:0000259" key="9">
    <source>
        <dbReference type="Pfam" id="PF06429"/>
    </source>
</evidence>
<feature type="domain" description="Flagellar basal body rod protein N-terminal" evidence="8">
    <location>
        <begin position="10"/>
        <end position="37"/>
    </location>
</feature>
<dbReference type="NCBIfam" id="TIGR02492">
    <property type="entry name" value="flgK_ends"/>
    <property type="match status" value="1"/>
</dbReference>
<dbReference type="GO" id="GO:0044780">
    <property type="term" value="P:bacterial-type flagellum assembly"/>
    <property type="evidence" value="ECO:0007669"/>
    <property type="project" value="InterPro"/>
</dbReference>
<dbReference type="AlphaFoldDB" id="F7NNU4"/>
<keyword evidence="11" id="KW-0969">Cilium</keyword>
<dbReference type="OrthoDB" id="9802553at2"/>
<reference evidence="11 12" key="1">
    <citation type="journal article" date="2011" name="EMBO J.">
        <title>Structural diversity of bacterial flagellar motors.</title>
        <authorList>
            <person name="Chen S."/>
            <person name="Beeby M."/>
            <person name="Murphy G.E."/>
            <person name="Leadbetter J.R."/>
            <person name="Hendrixson D.R."/>
            <person name="Briegel A."/>
            <person name="Li Z."/>
            <person name="Shi J."/>
            <person name="Tocheva E.I."/>
            <person name="Muller A."/>
            <person name="Dobro M.J."/>
            <person name="Jensen G.J."/>
        </authorList>
    </citation>
    <scope>NUCLEOTIDE SEQUENCE [LARGE SCALE GENOMIC DNA]</scope>
    <source>
        <strain evidence="11 12">DSM 6540</strain>
    </source>
</reference>
<keyword evidence="12" id="KW-1185">Reference proteome</keyword>
<evidence type="ECO:0000256" key="2">
    <source>
        <dbReference type="ARBA" id="ARBA00004613"/>
    </source>
</evidence>
<evidence type="ECO:0000313" key="12">
    <source>
        <dbReference type="Proteomes" id="UP000003240"/>
    </source>
</evidence>
<comment type="similarity">
    <text evidence="3">Belongs to the flagella basal body rod proteins family.</text>
</comment>
<feature type="compositionally biased region" description="Polar residues" evidence="7">
    <location>
        <begin position="399"/>
        <end position="413"/>
    </location>
</feature>
<dbReference type="PANTHER" id="PTHR30033">
    <property type="entry name" value="FLAGELLAR HOOK-ASSOCIATED PROTEIN 1"/>
    <property type="match status" value="1"/>
</dbReference>
<name>F7NNU4_9FIRM</name>
<dbReference type="RefSeq" id="WP_004098922.1">
    <property type="nucleotide sequence ID" value="NZ_AFGF01000234.1"/>
</dbReference>
<dbReference type="PRINTS" id="PR01005">
    <property type="entry name" value="FLGHOOKAP1"/>
</dbReference>
<dbReference type="Pfam" id="PF22638">
    <property type="entry name" value="FlgK_D1"/>
    <property type="match status" value="1"/>
</dbReference>
<evidence type="ECO:0000313" key="11">
    <source>
        <dbReference type="EMBL" id="EGO62278.1"/>
    </source>
</evidence>
<dbReference type="EMBL" id="AFGF01000234">
    <property type="protein sequence ID" value="EGO62278.1"/>
    <property type="molecule type" value="Genomic_DNA"/>
</dbReference>
<dbReference type="Pfam" id="PF06429">
    <property type="entry name" value="Flg_bbr_C"/>
    <property type="match status" value="1"/>
</dbReference>